<accession>A0ABW8C9D1</accession>
<dbReference type="RefSeq" id="WP_399651509.1">
    <property type="nucleotide sequence ID" value="NZ_JBITYG010000006.1"/>
</dbReference>
<evidence type="ECO:0000313" key="2">
    <source>
        <dbReference type="EMBL" id="MFI9103054.1"/>
    </source>
</evidence>
<dbReference type="Pfam" id="PF01326">
    <property type="entry name" value="PPDK_N"/>
    <property type="match status" value="1"/>
</dbReference>
<gene>
    <name evidence="2" type="ORF">ACIGXA_21280</name>
</gene>
<proteinExistence type="predicted"/>
<dbReference type="InterPro" id="IPR002192">
    <property type="entry name" value="PPDK_AMP/ATP-bd"/>
</dbReference>
<evidence type="ECO:0000259" key="1">
    <source>
        <dbReference type="Pfam" id="PF01326"/>
    </source>
</evidence>
<dbReference type="PANTHER" id="PTHR43615:SF1">
    <property type="entry name" value="PPDK_N DOMAIN-CONTAINING PROTEIN"/>
    <property type="match status" value="1"/>
</dbReference>
<dbReference type="SUPFAM" id="SSF56059">
    <property type="entry name" value="Glutathione synthetase ATP-binding domain-like"/>
    <property type="match status" value="1"/>
</dbReference>
<comment type="caution">
    <text evidence="2">The sequence shown here is derived from an EMBL/GenBank/DDBJ whole genome shotgun (WGS) entry which is preliminary data.</text>
</comment>
<sequence length="671" mass="72655">MTNSGTPLTRTGAPATAHQGAVVGSVLTLPLFEQLCGVLGGHPYVKVVVDRQQGVWHILDSAVHSFHVNYIATEIQALTLEELDAELDGFNHSVYQDPERRFLLGVLSLHFGGPEEQSQPFLVLETTEADTMGATLLTEFYSFVREQLDSALALLVKPANHGQANALTSVPETVLPRTQGHELFAAAPFVPLTLGSAVGRLRAFASTEEYLAARPGLTWYDIVAMPVVPDDIPRLAGLLNGSPTTPLSHTNMLAAGWGIPNAIVRGVLDRIAAEDLDGAWIRYEVLADTAVVERAEQPSDLSEPTWHTQRIRLDAPQVADVPIVPLSELRSHDRRSYGTKAANLGELHHVLRHGSARLTGYYSVPRPPRPDLLGHLAGRLQTPEHADLAEAAGAFLARRVSAPEGIAVPFAVQQRFLDSSPAVQQSIGKLKMALELDAMDAVDTACVQLQHLVRTLPVPEDLVRALDTHLVKHLAGTSRFAVRSSSNAEDLPGFSAAGIYESHTKVTDLPGLLDAIRHVWASLLSPRSVRLRHQAGISLDDTYMGVIIQRYEASPLGGVMVTCNPTNRADFRNVYLNCAHGSTSDVVDGTTLPLQYLYNTVEGGGRTISLGAASEDLDPHTQDHLGELALAGRLLQSHFATDYTFAVPLDIEWLLAPGGRLHILQLRPYSA</sequence>
<dbReference type="Proteomes" id="UP001614394">
    <property type="component" value="Unassembled WGS sequence"/>
</dbReference>
<feature type="domain" description="Pyruvate phosphate dikinase AMP/ATP-binding" evidence="1">
    <location>
        <begin position="398"/>
        <end position="669"/>
    </location>
</feature>
<dbReference type="Gene3D" id="3.30.470.20">
    <property type="entry name" value="ATP-grasp fold, B domain"/>
    <property type="match status" value="1"/>
</dbReference>
<dbReference type="EMBL" id="JBITYG010000006">
    <property type="protein sequence ID" value="MFI9103054.1"/>
    <property type="molecule type" value="Genomic_DNA"/>
</dbReference>
<evidence type="ECO:0000313" key="3">
    <source>
        <dbReference type="Proteomes" id="UP001614394"/>
    </source>
</evidence>
<dbReference type="InterPro" id="IPR051549">
    <property type="entry name" value="PEP_Utilizing_Enz"/>
</dbReference>
<dbReference type="PANTHER" id="PTHR43615">
    <property type="entry name" value="PHOSPHOENOLPYRUVATE SYNTHASE-RELATED"/>
    <property type="match status" value="1"/>
</dbReference>
<protein>
    <submittedName>
        <fullName evidence="2">PEP/pyruvate-binding domain-containing protein</fullName>
    </submittedName>
</protein>
<name>A0ABW8C9D1_9ACTN</name>
<reference evidence="2 3" key="1">
    <citation type="submission" date="2024-10" db="EMBL/GenBank/DDBJ databases">
        <title>The Natural Products Discovery Center: Release of the First 8490 Sequenced Strains for Exploring Actinobacteria Biosynthetic Diversity.</title>
        <authorList>
            <person name="Kalkreuter E."/>
            <person name="Kautsar S.A."/>
            <person name="Yang D."/>
            <person name="Bader C.D."/>
            <person name="Teijaro C.N."/>
            <person name="Fluegel L."/>
            <person name="Davis C.M."/>
            <person name="Simpson J.R."/>
            <person name="Lauterbach L."/>
            <person name="Steele A.D."/>
            <person name="Gui C."/>
            <person name="Meng S."/>
            <person name="Li G."/>
            <person name="Viehrig K."/>
            <person name="Ye F."/>
            <person name="Su P."/>
            <person name="Kiefer A.F."/>
            <person name="Nichols A."/>
            <person name="Cepeda A.J."/>
            <person name="Yan W."/>
            <person name="Fan B."/>
            <person name="Jiang Y."/>
            <person name="Adhikari A."/>
            <person name="Zheng C.-J."/>
            <person name="Schuster L."/>
            <person name="Cowan T.M."/>
            <person name="Smanski M.J."/>
            <person name="Chevrette M.G."/>
            <person name="De Carvalho L.P.S."/>
            <person name="Shen B."/>
        </authorList>
    </citation>
    <scope>NUCLEOTIDE SEQUENCE [LARGE SCALE GENOMIC DNA]</scope>
    <source>
        <strain evidence="2 3">NPDC053399</strain>
    </source>
</reference>
<organism evidence="2 3">
    <name type="scientific">Streptomyces fildesensis</name>
    <dbReference type="NCBI Taxonomy" id="375757"/>
    <lineage>
        <taxon>Bacteria</taxon>
        <taxon>Bacillati</taxon>
        <taxon>Actinomycetota</taxon>
        <taxon>Actinomycetes</taxon>
        <taxon>Kitasatosporales</taxon>
        <taxon>Streptomycetaceae</taxon>
        <taxon>Streptomyces</taxon>
    </lineage>
</organism>
<dbReference type="InterPro" id="IPR013815">
    <property type="entry name" value="ATP_grasp_subdomain_1"/>
</dbReference>
<keyword evidence="3" id="KW-1185">Reference proteome</keyword>
<dbReference type="Gene3D" id="3.30.1490.20">
    <property type="entry name" value="ATP-grasp fold, A domain"/>
    <property type="match status" value="1"/>
</dbReference>